<gene>
    <name evidence="3" type="ORF">FHS38_004952</name>
</gene>
<evidence type="ECO:0000313" key="3">
    <source>
        <dbReference type="EMBL" id="MBB4888877.1"/>
    </source>
</evidence>
<feature type="region of interest" description="Disordered" evidence="1">
    <location>
        <begin position="85"/>
        <end position="112"/>
    </location>
</feature>
<protein>
    <submittedName>
        <fullName evidence="3">Uncharacterized protein</fullName>
    </submittedName>
</protein>
<evidence type="ECO:0000313" key="4">
    <source>
        <dbReference type="Proteomes" id="UP000556436"/>
    </source>
</evidence>
<keyword evidence="2" id="KW-0472">Membrane</keyword>
<proteinExistence type="predicted"/>
<dbReference type="RefSeq" id="WP_184736833.1">
    <property type="nucleotide sequence ID" value="NZ_BMRW01000002.1"/>
</dbReference>
<name>A0A7W7LFA3_STRNE</name>
<sequence>MINSTRPASASKPAAAALIPAVLGTLTVVVCLISVAVTSADDLGNGPFAVLLGAQLLLVAAMGTLAGAMRMQAVADAAGAEEARMRRDQETLDALEPLRSADHAELRTDERR</sequence>
<keyword evidence="2" id="KW-0812">Transmembrane</keyword>
<evidence type="ECO:0000256" key="2">
    <source>
        <dbReference type="SAM" id="Phobius"/>
    </source>
</evidence>
<organism evidence="3 4">
    <name type="scientific">Streptomyces netropsis</name>
    <name type="common">Streptoverticillium netropsis</name>
    <dbReference type="NCBI Taxonomy" id="55404"/>
    <lineage>
        <taxon>Bacteria</taxon>
        <taxon>Bacillati</taxon>
        <taxon>Actinomycetota</taxon>
        <taxon>Actinomycetes</taxon>
        <taxon>Kitasatosporales</taxon>
        <taxon>Streptomycetaceae</taxon>
        <taxon>Streptomyces</taxon>
    </lineage>
</organism>
<comment type="caution">
    <text evidence="3">The sequence shown here is derived from an EMBL/GenBank/DDBJ whole genome shotgun (WGS) entry which is preliminary data.</text>
</comment>
<dbReference type="AlphaFoldDB" id="A0A7W7LFA3"/>
<dbReference type="EMBL" id="JACHJG010000011">
    <property type="protein sequence ID" value="MBB4888877.1"/>
    <property type="molecule type" value="Genomic_DNA"/>
</dbReference>
<keyword evidence="4" id="KW-1185">Reference proteome</keyword>
<evidence type="ECO:0000256" key="1">
    <source>
        <dbReference type="SAM" id="MobiDB-lite"/>
    </source>
</evidence>
<keyword evidence="2" id="KW-1133">Transmembrane helix</keyword>
<feature type="compositionally biased region" description="Basic and acidic residues" evidence="1">
    <location>
        <begin position="99"/>
        <end position="112"/>
    </location>
</feature>
<feature type="transmembrane region" description="Helical" evidence="2">
    <location>
        <begin position="50"/>
        <end position="68"/>
    </location>
</feature>
<reference evidence="3 4" key="1">
    <citation type="submission" date="2020-08" db="EMBL/GenBank/DDBJ databases">
        <title>Genomic Encyclopedia of Type Strains, Phase III (KMG-III): the genomes of soil and plant-associated and newly described type strains.</title>
        <authorList>
            <person name="Whitman W."/>
        </authorList>
    </citation>
    <scope>NUCLEOTIDE SEQUENCE [LARGE SCALE GENOMIC DNA]</scope>
    <source>
        <strain evidence="3 4">CECT 3265</strain>
    </source>
</reference>
<accession>A0A7W7LFA3</accession>
<dbReference type="Proteomes" id="UP000556436">
    <property type="component" value="Unassembled WGS sequence"/>
</dbReference>